<evidence type="ECO:0000313" key="5">
    <source>
        <dbReference type="Proteomes" id="UP000594262"/>
    </source>
</evidence>
<feature type="transmembrane region" description="Helical" evidence="2">
    <location>
        <begin position="149"/>
        <end position="168"/>
    </location>
</feature>
<feature type="transmembrane region" description="Helical" evidence="2">
    <location>
        <begin position="175"/>
        <end position="207"/>
    </location>
</feature>
<name>A0A7M5UWE6_9CNID</name>
<dbReference type="Proteomes" id="UP000594262">
    <property type="component" value="Unplaced"/>
</dbReference>
<feature type="chain" id="PRO_5029744171" evidence="3">
    <location>
        <begin position="21"/>
        <end position="315"/>
    </location>
</feature>
<dbReference type="RefSeq" id="XP_066932083.1">
    <property type="nucleotide sequence ID" value="XM_067075982.1"/>
</dbReference>
<protein>
    <submittedName>
        <fullName evidence="4">Uncharacterized protein</fullName>
    </submittedName>
</protein>
<evidence type="ECO:0000256" key="2">
    <source>
        <dbReference type="SAM" id="Phobius"/>
    </source>
</evidence>
<evidence type="ECO:0000313" key="4">
    <source>
        <dbReference type="EnsemblMetazoa" id="CLYHEMP002388.1"/>
    </source>
</evidence>
<organism evidence="4 5">
    <name type="scientific">Clytia hemisphaerica</name>
    <dbReference type="NCBI Taxonomy" id="252671"/>
    <lineage>
        <taxon>Eukaryota</taxon>
        <taxon>Metazoa</taxon>
        <taxon>Cnidaria</taxon>
        <taxon>Hydrozoa</taxon>
        <taxon>Hydroidolina</taxon>
        <taxon>Leptothecata</taxon>
        <taxon>Obeliida</taxon>
        <taxon>Clytiidae</taxon>
        <taxon>Clytia</taxon>
    </lineage>
</organism>
<dbReference type="AlphaFoldDB" id="A0A7M5UWE6"/>
<dbReference type="OrthoDB" id="10536470at2759"/>
<keyword evidence="2" id="KW-0472">Membrane</keyword>
<keyword evidence="3" id="KW-0732">Signal</keyword>
<dbReference type="GeneID" id="136819737"/>
<accession>A0A7M5UWE6</accession>
<keyword evidence="2" id="KW-0812">Transmembrane</keyword>
<keyword evidence="5" id="KW-1185">Reference proteome</keyword>
<sequence length="315" mass="37282">MDFKSFFFVLLFLFANQTTAGREHDDFPKDDYKTFFKDLNEALGLEQLLDTIGFYFRTYIRIGQAYTWQKFNNDWKDLQTSPSVFKLFHFIHKLFWVAISQTGVKLIHAMRDGQVFLLHFLKKKCDKTLDKNSALHPWNVLMEQNEQSVSFLVFVYGLMISLILIKILSWWNFMVYLAFGFLVYSFGGPYMVFKWLLTITALVWFIFDFVLTYPFQTAIAILTLYGMVHITWLLRSIVNLIFGRSDTPPPTPRHYRDYPDASPPRDRHRAEGEFTELTNRIDGMERRTELLNDRLDQLSRSMERVLQNMGDEDSD</sequence>
<keyword evidence="1" id="KW-0175">Coiled coil</keyword>
<dbReference type="EnsemblMetazoa" id="CLYHEMT002388.1">
    <property type="protein sequence ID" value="CLYHEMP002388.1"/>
    <property type="gene ID" value="CLYHEMG002388"/>
</dbReference>
<proteinExistence type="predicted"/>
<keyword evidence="2" id="KW-1133">Transmembrane helix</keyword>
<reference evidence="4" key="1">
    <citation type="submission" date="2021-01" db="UniProtKB">
        <authorList>
            <consortium name="EnsemblMetazoa"/>
        </authorList>
    </citation>
    <scope>IDENTIFICATION</scope>
</reference>
<feature type="signal peptide" evidence="3">
    <location>
        <begin position="1"/>
        <end position="20"/>
    </location>
</feature>
<evidence type="ECO:0000256" key="1">
    <source>
        <dbReference type="SAM" id="Coils"/>
    </source>
</evidence>
<feature type="coiled-coil region" evidence="1">
    <location>
        <begin position="267"/>
        <end position="308"/>
    </location>
</feature>
<feature type="transmembrane region" description="Helical" evidence="2">
    <location>
        <begin position="213"/>
        <end position="234"/>
    </location>
</feature>
<evidence type="ECO:0000256" key="3">
    <source>
        <dbReference type="SAM" id="SignalP"/>
    </source>
</evidence>